<accession>A0A438FTY3</accession>
<protein>
    <submittedName>
        <fullName evidence="2">Uncharacterized protein</fullName>
    </submittedName>
</protein>
<evidence type="ECO:0000313" key="2">
    <source>
        <dbReference type="EMBL" id="RVW63427.1"/>
    </source>
</evidence>
<feature type="region of interest" description="Disordered" evidence="1">
    <location>
        <begin position="1"/>
        <end position="28"/>
    </location>
</feature>
<proteinExistence type="predicted"/>
<evidence type="ECO:0000313" key="3">
    <source>
        <dbReference type="Proteomes" id="UP000288805"/>
    </source>
</evidence>
<evidence type="ECO:0000256" key="1">
    <source>
        <dbReference type="SAM" id="MobiDB-lite"/>
    </source>
</evidence>
<gene>
    <name evidence="2" type="ORF">CK203_055898</name>
</gene>
<reference evidence="2 3" key="1">
    <citation type="journal article" date="2018" name="PLoS Genet.">
        <title>Population sequencing reveals clonal diversity and ancestral inbreeding in the grapevine cultivar Chardonnay.</title>
        <authorList>
            <person name="Roach M.J."/>
            <person name="Johnson D.L."/>
            <person name="Bohlmann J."/>
            <person name="van Vuuren H.J."/>
            <person name="Jones S.J."/>
            <person name="Pretorius I.S."/>
            <person name="Schmidt S.A."/>
            <person name="Borneman A.R."/>
        </authorList>
    </citation>
    <scope>NUCLEOTIDE SEQUENCE [LARGE SCALE GENOMIC DNA]</scope>
    <source>
        <strain evidence="3">cv. Chardonnay</strain>
        <tissue evidence="2">Leaf</tissue>
    </source>
</reference>
<dbReference type="Proteomes" id="UP000288805">
    <property type="component" value="Unassembled WGS sequence"/>
</dbReference>
<dbReference type="EMBL" id="QGNW01000741">
    <property type="protein sequence ID" value="RVW63427.1"/>
    <property type="molecule type" value="Genomic_DNA"/>
</dbReference>
<comment type="caution">
    <text evidence="2">The sequence shown here is derived from an EMBL/GenBank/DDBJ whole genome shotgun (WGS) entry which is preliminary data.</text>
</comment>
<name>A0A438FTY3_VITVI</name>
<dbReference type="OrthoDB" id="21243at2759"/>
<dbReference type="AlphaFoldDB" id="A0A438FTY3"/>
<sequence>MMPRQKAGPGSDNANVKKTDVWVPGSTRNPETYILKDQGISGRATKVISKDENVAKNWGYF</sequence>
<organism evidence="2 3">
    <name type="scientific">Vitis vinifera</name>
    <name type="common">Grape</name>
    <dbReference type="NCBI Taxonomy" id="29760"/>
    <lineage>
        <taxon>Eukaryota</taxon>
        <taxon>Viridiplantae</taxon>
        <taxon>Streptophyta</taxon>
        <taxon>Embryophyta</taxon>
        <taxon>Tracheophyta</taxon>
        <taxon>Spermatophyta</taxon>
        <taxon>Magnoliopsida</taxon>
        <taxon>eudicotyledons</taxon>
        <taxon>Gunneridae</taxon>
        <taxon>Pentapetalae</taxon>
        <taxon>rosids</taxon>
        <taxon>Vitales</taxon>
        <taxon>Vitaceae</taxon>
        <taxon>Viteae</taxon>
        <taxon>Vitis</taxon>
    </lineage>
</organism>